<proteinExistence type="predicted"/>
<name>A0AAD4BFY8_BOLED</name>
<evidence type="ECO:0000313" key="2">
    <source>
        <dbReference type="EMBL" id="KAF8425801.1"/>
    </source>
</evidence>
<dbReference type="Gene3D" id="1.25.10.10">
    <property type="entry name" value="Leucine-rich Repeat Variant"/>
    <property type="match status" value="1"/>
</dbReference>
<keyword evidence="3" id="KW-1185">Reference proteome</keyword>
<protein>
    <submittedName>
        <fullName evidence="2">Cse1-domain-containing protein</fullName>
    </submittedName>
</protein>
<organism evidence="2 3">
    <name type="scientific">Boletus edulis BED1</name>
    <dbReference type="NCBI Taxonomy" id="1328754"/>
    <lineage>
        <taxon>Eukaryota</taxon>
        <taxon>Fungi</taxon>
        <taxon>Dikarya</taxon>
        <taxon>Basidiomycota</taxon>
        <taxon>Agaricomycotina</taxon>
        <taxon>Agaricomycetes</taxon>
        <taxon>Agaricomycetidae</taxon>
        <taxon>Boletales</taxon>
        <taxon>Boletineae</taxon>
        <taxon>Boletaceae</taxon>
        <taxon>Boletoideae</taxon>
        <taxon>Boletus</taxon>
    </lineage>
</organism>
<reference evidence="2" key="1">
    <citation type="submission" date="2019-10" db="EMBL/GenBank/DDBJ databases">
        <authorList>
            <consortium name="DOE Joint Genome Institute"/>
            <person name="Kuo A."/>
            <person name="Miyauchi S."/>
            <person name="Kiss E."/>
            <person name="Drula E."/>
            <person name="Kohler A."/>
            <person name="Sanchez-Garcia M."/>
            <person name="Andreopoulos B."/>
            <person name="Barry K.W."/>
            <person name="Bonito G."/>
            <person name="Buee M."/>
            <person name="Carver A."/>
            <person name="Chen C."/>
            <person name="Cichocki N."/>
            <person name="Clum A."/>
            <person name="Culley D."/>
            <person name="Crous P.W."/>
            <person name="Fauchery L."/>
            <person name="Girlanda M."/>
            <person name="Hayes R."/>
            <person name="Keri Z."/>
            <person name="LaButti K."/>
            <person name="Lipzen A."/>
            <person name="Lombard V."/>
            <person name="Magnuson J."/>
            <person name="Maillard F."/>
            <person name="Morin E."/>
            <person name="Murat C."/>
            <person name="Nolan M."/>
            <person name="Ohm R."/>
            <person name="Pangilinan J."/>
            <person name="Pereira M."/>
            <person name="Perotto S."/>
            <person name="Peter M."/>
            <person name="Riley R."/>
            <person name="Sitrit Y."/>
            <person name="Stielow B."/>
            <person name="Szollosi G."/>
            <person name="Zifcakova L."/>
            <person name="Stursova M."/>
            <person name="Spatafora J.W."/>
            <person name="Tedersoo L."/>
            <person name="Vaario L.-M."/>
            <person name="Yamada A."/>
            <person name="Yan M."/>
            <person name="Wang P."/>
            <person name="Xu J."/>
            <person name="Bruns T."/>
            <person name="Baldrian P."/>
            <person name="Vilgalys R."/>
            <person name="Henrissat B."/>
            <person name="Grigoriev I.V."/>
            <person name="Hibbett D."/>
            <person name="Nagy L.G."/>
            <person name="Martin F.M."/>
        </authorList>
    </citation>
    <scope>NUCLEOTIDE SEQUENCE</scope>
    <source>
        <strain evidence="2">BED1</strain>
    </source>
</reference>
<comment type="caution">
    <text evidence="2">The sequence shown here is derived from an EMBL/GenBank/DDBJ whole genome shotgun (WGS) entry which is preliminary data.</text>
</comment>
<dbReference type="InterPro" id="IPR013713">
    <property type="entry name" value="XPO2_central"/>
</dbReference>
<evidence type="ECO:0000259" key="1">
    <source>
        <dbReference type="Pfam" id="PF08506"/>
    </source>
</evidence>
<dbReference type="Proteomes" id="UP001194468">
    <property type="component" value="Unassembled WGS sequence"/>
</dbReference>
<sequence length="165" mass="18655">MQHGVASINAQVDVVKFFSDHAFQDLQDAHGMVHPILQVDAVRFLLTFRNQLTKEQLLSVLPVLVKHLTSDTYVAYTYAAVTIDRILFTKKGRSCCTGTPEKVAENDHLMKRTLSLLSLWVTRDSTWTRRYARDRHGTSDVDVLQRLVAILGIISENPSSPSFDQ</sequence>
<accession>A0AAD4BFY8</accession>
<dbReference type="Pfam" id="PF08506">
    <property type="entry name" value="Cse1"/>
    <property type="match status" value="1"/>
</dbReference>
<dbReference type="InterPro" id="IPR011989">
    <property type="entry name" value="ARM-like"/>
</dbReference>
<feature type="domain" description="Exportin-2 central" evidence="1">
    <location>
        <begin position="2"/>
        <end position="83"/>
    </location>
</feature>
<gene>
    <name evidence="2" type="ORF">L210DRAFT_3653051</name>
</gene>
<dbReference type="EMBL" id="WHUW01000091">
    <property type="protein sequence ID" value="KAF8425801.1"/>
    <property type="molecule type" value="Genomic_DNA"/>
</dbReference>
<dbReference type="GO" id="GO:0006886">
    <property type="term" value="P:intracellular protein transport"/>
    <property type="evidence" value="ECO:0007669"/>
    <property type="project" value="InterPro"/>
</dbReference>
<reference evidence="2" key="2">
    <citation type="journal article" date="2020" name="Nat. Commun.">
        <title>Large-scale genome sequencing of mycorrhizal fungi provides insights into the early evolution of symbiotic traits.</title>
        <authorList>
            <person name="Miyauchi S."/>
            <person name="Kiss E."/>
            <person name="Kuo A."/>
            <person name="Drula E."/>
            <person name="Kohler A."/>
            <person name="Sanchez-Garcia M."/>
            <person name="Morin E."/>
            <person name="Andreopoulos B."/>
            <person name="Barry K.W."/>
            <person name="Bonito G."/>
            <person name="Buee M."/>
            <person name="Carver A."/>
            <person name="Chen C."/>
            <person name="Cichocki N."/>
            <person name="Clum A."/>
            <person name="Culley D."/>
            <person name="Crous P.W."/>
            <person name="Fauchery L."/>
            <person name="Girlanda M."/>
            <person name="Hayes R.D."/>
            <person name="Keri Z."/>
            <person name="LaButti K."/>
            <person name="Lipzen A."/>
            <person name="Lombard V."/>
            <person name="Magnuson J."/>
            <person name="Maillard F."/>
            <person name="Murat C."/>
            <person name="Nolan M."/>
            <person name="Ohm R.A."/>
            <person name="Pangilinan J."/>
            <person name="Pereira M.F."/>
            <person name="Perotto S."/>
            <person name="Peter M."/>
            <person name="Pfister S."/>
            <person name="Riley R."/>
            <person name="Sitrit Y."/>
            <person name="Stielow J.B."/>
            <person name="Szollosi G."/>
            <person name="Zifcakova L."/>
            <person name="Stursova M."/>
            <person name="Spatafora J.W."/>
            <person name="Tedersoo L."/>
            <person name="Vaario L.M."/>
            <person name="Yamada A."/>
            <person name="Yan M."/>
            <person name="Wang P."/>
            <person name="Xu J."/>
            <person name="Bruns T."/>
            <person name="Baldrian P."/>
            <person name="Vilgalys R."/>
            <person name="Dunand C."/>
            <person name="Henrissat B."/>
            <person name="Grigoriev I.V."/>
            <person name="Hibbett D."/>
            <person name="Nagy L.G."/>
            <person name="Martin F.M."/>
        </authorList>
    </citation>
    <scope>NUCLEOTIDE SEQUENCE</scope>
    <source>
        <strain evidence="2">BED1</strain>
    </source>
</reference>
<dbReference type="AlphaFoldDB" id="A0AAD4BFY8"/>
<evidence type="ECO:0000313" key="3">
    <source>
        <dbReference type="Proteomes" id="UP001194468"/>
    </source>
</evidence>